<evidence type="ECO:0000313" key="3">
    <source>
        <dbReference type="Proteomes" id="UP000234585"/>
    </source>
</evidence>
<dbReference type="Proteomes" id="UP000234585">
    <property type="component" value="Unassembled WGS sequence"/>
</dbReference>
<feature type="compositionally biased region" description="Low complexity" evidence="1">
    <location>
        <begin position="198"/>
        <end position="209"/>
    </location>
</feature>
<feature type="compositionally biased region" description="Basic and acidic residues" evidence="1">
    <location>
        <begin position="1"/>
        <end position="11"/>
    </location>
</feature>
<feature type="region of interest" description="Disordered" evidence="1">
    <location>
        <begin position="377"/>
        <end position="483"/>
    </location>
</feature>
<organism evidence="2 3">
    <name type="scientific">Aspergillus candidus</name>
    <dbReference type="NCBI Taxonomy" id="41067"/>
    <lineage>
        <taxon>Eukaryota</taxon>
        <taxon>Fungi</taxon>
        <taxon>Dikarya</taxon>
        <taxon>Ascomycota</taxon>
        <taxon>Pezizomycotina</taxon>
        <taxon>Eurotiomycetes</taxon>
        <taxon>Eurotiomycetidae</taxon>
        <taxon>Eurotiales</taxon>
        <taxon>Aspergillaceae</taxon>
        <taxon>Aspergillus</taxon>
        <taxon>Aspergillus subgen. Circumdati</taxon>
    </lineage>
</organism>
<evidence type="ECO:0000256" key="1">
    <source>
        <dbReference type="SAM" id="MobiDB-lite"/>
    </source>
</evidence>
<name>A0A2I2FB14_ASPCN</name>
<reference evidence="2 3" key="1">
    <citation type="submission" date="2017-12" db="EMBL/GenBank/DDBJ databases">
        <authorList>
            <consortium name="DOE Joint Genome Institute"/>
            <person name="Haridas S."/>
            <person name="Kjaerbolling I."/>
            <person name="Vesth T.C."/>
            <person name="Frisvad J.C."/>
            <person name="Nybo J.L."/>
            <person name="Theobald S."/>
            <person name="Kuo A."/>
            <person name="Bowyer P."/>
            <person name="Matsuda Y."/>
            <person name="Mondo S."/>
            <person name="Lyhne E.K."/>
            <person name="Kogle M.E."/>
            <person name="Clum A."/>
            <person name="Lipzen A."/>
            <person name="Salamov A."/>
            <person name="Ngan C.Y."/>
            <person name="Daum C."/>
            <person name="Chiniquy J."/>
            <person name="Barry K."/>
            <person name="LaButti K."/>
            <person name="Simmons B.A."/>
            <person name="Magnuson J.K."/>
            <person name="Mortensen U.H."/>
            <person name="Larsen T.O."/>
            <person name="Grigoriev I.V."/>
            <person name="Baker S.E."/>
            <person name="Andersen M.R."/>
            <person name="Nordberg H.P."/>
            <person name="Cantor M.N."/>
            <person name="Hua S.X."/>
        </authorList>
    </citation>
    <scope>NUCLEOTIDE SEQUENCE [LARGE SCALE GENOMIC DNA]</scope>
    <source>
        <strain evidence="2 3">CBS 102.13</strain>
    </source>
</reference>
<dbReference type="STRING" id="41067.A0A2I2FB14"/>
<feature type="compositionally biased region" description="Polar residues" evidence="1">
    <location>
        <begin position="379"/>
        <end position="422"/>
    </location>
</feature>
<gene>
    <name evidence="2" type="ORF">BDW47DRAFT_106452</name>
</gene>
<feature type="compositionally biased region" description="Low complexity" evidence="1">
    <location>
        <begin position="57"/>
        <end position="70"/>
    </location>
</feature>
<proteinExistence type="predicted"/>
<feature type="compositionally biased region" description="Basic residues" evidence="1">
    <location>
        <begin position="302"/>
        <end position="315"/>
    </location>
</feature>
<accession>A0A2I2FB14</accession>
<feature type="region of interest" description="Disordered" evidence="1">
    <location>
        <begin position="1"/>
        <end position="75"/>
    </location>
</feature>
<feature type="region of interest" description="Disordered" evidence="1">
    <location>
        <begin position="101"/>
        <end position="163"/>
    </location>
</feature>
<dbReference type="OrthoDB" id="2359117at2759"/>
<dbReference type="AlphaFoldDB" id="A0A2I2FB14"/>
<dbReference type="EMBL" id="KZ559140">
    <property type="protein sequence ID" value="PLB37830.1"/>
    <property type="molecule type" value="Genomic_DNA"/>
</dbReference>
<dbReference type="RefSeq" id="XP_024671842.1">
    <property type="nucleotide sequence ID" value="XM_024812772.1"/>
</dbReference>
<keyword evidence="3" id="KW-1185">Reference proteome</keyword>
<feature type="region of interest" description="Disordered" evidence="1">
    <location>
        <begin position="182"/>
        <end position="330"/>
    </location>
</feature>
<evidence type="ECO:0000313" key="2">
    <source>
        <dbReference type="EMBL" id="PLB37830.1"/>
    </source>
</evidence>
<feature type="compositionally biased region" description="Polar residues" evidence="1">
    <location>
        <begin position="252"/>
        <end position="273"/>
    </location>
</feature>
<feature type="compositionally biased region" description="Basic and acidic residues" evidence="1">
    <location>
        <begin position="455"/>
        <end position="483"/>
    </location>
</feature>
<feature type="compositionally biased region" description="Basic and acidic residues" evidence="1">
    <location>
        <begin position="137"/>
        <end position="150"/>
    </location>
</feature>
<sequence length="483" mass="52020">MGTSLHLDRRHVQSAQTSGLQMDPRTTADAAARSRGQLSQEKILDGSIHNSDHNFGSRSPRSISPRAIQSTPKVTEEIQIETARMGAGGRINGQHMRQDPLLSGVQSKGAPSTVAPSSCPPKTAVGQRGTADGVVKPPREADVSPRGIERRRSRSIGSGTRGSRIAALSVHLRTRLSYAAAKVEKSRKSQSAQIQLPSGFLLDDSPGLDGPDGRPLRDAASPDGTTVSAPDPPKTSPIYSLKGAPRLLPAGSSENYSQTRQLEPSKSPTSSELSIPKLAPPVDIVSGSSNRRRPNPNEPTIHGHRTPISLHRRHHSQQEFSLQRPSMGPDTVLVPGTPPLRPTGYPTNIPFNGMSSQDRHSQNTSMEQDAIETLLFMSSPGNSGYRSNSQPSQQQNHLPSSVGASTGAWTQKSQPNQDNRQTICKKEALDPGLEANAGDEIDRMLDQMESDSEDEKPFARDMAKKAIIKKESTSDQDRRALSG</sequence>
<protein>
    <submittedName>
        <fullName evidence="2">Uncharacterized protein</fullName>
    </submittedName>
</protein>
<feature type="compositionally biased region" description="Polar residues" evidence="1">
    <location>
        <begin position="104"/>
        <end position="116"/>
    </location>
</feature>
<dbReference type="GeneID" id="36519932"/>